<protein>
    <submittedName>
        <fullName evidence="1">Aminotransferase class IV</fullName>
    </submittedName>
</protein>
<gene>
    <name evidence="1" type="ORF">OWV82_008619</name>
</gene>
<sequence>MTSHRILFSNGVVSSSSDIPPVSALLQDHPGAYTTTRTHNNGSCLIFWERHLRRLANSARILCNSSPHLMFKSTQERASLLKPTLSLSPSMWELMIKSLVNDSMNEVLPTALKERRDGEELAVTVLVSGDIGKLSGIVDVGSENIWRSFNVYVHFSGYVPSVFGVRGNGARLAVVGRGRNVAEAKYSDWVRLRKPLEKLRPPSVTELLLSNDGDQLLEGSITNFFVVCHKDNSEAEEKCMQTYKSSHTFEVQTAPVRDGVLPGIIRQLVIEVCLSKEIQVREVAPSWSQHELWEEAFITNSLRVLQHVESIQVPRTWELQESESWKDIAWKAKLFEEGPGMITKIIQKEIMERAGLESYTLNS</sequence>
<evidence type="ECO:0000313" key="2">
    <source>
        <dbReference type="Proteomes" id="UP001164539"/>
    </source>
</evidence>
<keyword evidence="1" id="KW-0808">Transferase</keyword>
<evidence type="ECO:0000313" key="1">
    <source>
        <dbReference type="EMBL" id="KAJ4720863.1"/>
    </source>
</evidence>
<dbReference type="Proteomes" id="UP001164539">
    <property type="component" value="Chromosome 4"/>
</dbReference>
<keyword evidence="2" id="KW-1185">Reference proteome</keyword>
<dbReference type="EMBL" id="CM051397">
    <property type="protein sequence ID" value="KAJ4720863.1"/>
    <property type="molecule type" value="Genomic_DNA"/>
</dbReference>
<comment type="caution">
    <text evidence="1">The sequence shown here is derived from an EMBL/GenBank/DDBJ whole genome shotgun (WGS) entry which is preliminary data.</text>
</comment>
<proteinExistence type="predicted"/>
<name>A0ACC1YD60_MELAZ</name>
<accession>A0ACC1YD60</accession>
<organism evidence="1 2">
    <name type="scientific">Melia azedarach</name>
    <name type="common">Chinaberry tree</name>
    <dbReference type="NCBI Taxonomy" id="155640"/>
    <lineage>
        <taxon>Eukaryota</taxon>
        <taxon>Viridiplantae</taxon>
        <taxon>Streptophyta</taxon>
        <taxon>Embryophyta</taxon>
        <taxon>Tracheophyta</taxon>
        <taxon>Spermatophyta</taxon>
        <taxon>Magnoliopsida</taxon>
        <taxon>eudicotyledons</taxon>
        <taxon>Gunneridae</taxon>
        <taxon>Pentapetalae</taxon>
        <taxon>rosids</taxon>
        <taxon>malvids</taxon>
        <taxon>Sapindales</taxon>
        <taxon>Meliaceae</taxon>
        <taxon>Melia</taxon>
    </lineage>
</organism>
<reference evidence="1 2" key="1">
    <citation type="journal article" date="2023" name="Science">
        <title>Complex scaffold remodeling in plant triterpene biosynthesis.</title>
        <authorList>
            <person name="De La Pena R."/>
            <person name="Hodgson H."/>
            <person name="Liu J.C."/>
            <person name="Stephenson M.J."/>
            <person name="Martin A.C."/>
            <person name="Owen C."/>
            <person name="Harkess A."/>
            <person name="Leebens-Mack J."/>
            <person name="Jimenez L.E."/>
            <person name="Osbourn A."/>
            <person name="Sattely E.S."/>
        </authorList>
    </citation>
    <scope>NUCLEOTIDE SEQUENCE [LARGE SCALE GENOMIC DNA]</scope>
    <source>
        <strain evidence="2">cv. JPN11</strain>
        <tissue evidence="1">Leaf</tissue>
    </source>
</reference>
<keyword evidence="1" id="KW-0032">Aminotransferase</keyword>